<keyword evidence="4" id="KW-1185">Reference proteome</keyword>
<evidence type="ECO:0000313" key="3">
    <source>
        <dbReference type="EMBL" id="EEH09079.1"/>
    </source>
</evidence>
<evidence type="ECO:0000256" key="1">
    <source>
        <dbReference type="SAM" id="Coils"/>
    </source>
</evidence>
<dbReference type="STRING" id="447093.C0NGZ4"/>
<feature type="compositionally biased region" description="Low complexity" evidence="2">
    <location>
        <begin position="919"/>
        <end position="935"/>
    </location>
</feature>
<dbReference type="VEuPathDB" id="FungiDB:I7I50_10408"/>
<proteinExistence type="predicted"/>
<sequence>MELYLLVGVFTLLTSIGFYLPVPLTNIHPDRPLPDRLVGALQLTATGECAARIYNYFSTSQRRDADAYVLGADPKIHEIHTTYTPILDQFQQDTAQRTLQDFKEPPQTVTIFVTSTITDHFGAGQTIMPDNIYEVPTNPEWVLSRWIVLLEDAIVRHPNMYTTVILLFAFGTWLLSRSRNSKISESHNTTPLSSKGTDTEFVQALTRLFELISGQKNVANTTSNMSETFNASLKHVQEQVNQLQSEQRSGLTSARFASLSSLLDDLKNKMAFRPELEELSAKVETSNTSLQSLKEQVGHLLESPRFKPTPVELAFLINQVPDTQLKFTSKADFDQLFIKSTEMMDTLDLQDVKLQQAVDRWNEFTTWLQELQENMQSLRVGLETKGKEVKDLAMGFANLKENQQEDLQVAQRTLKDTQTAILELKKKITSSSKRTDELVGEIDTLKVQTNNNQKTEMSTVVLADQIDQLQAKAASSEEAIRKLNREWELWMQVDDVSEAVGSIQGPNTQVAGVCLEVESAENIANTKTGDLDTLKHDPQEPNNRTDEIQEKLRTHEAAVQRLSDELEALRNDKQDPINQFELLQNKIGTCEEATNTLVRDFEKFKNTTLESKSQGGELRGKLNSHEEILQRLSNDLRELNNKKGSNNEFKELVEKIRSCDAAIEGLTKELETKKKDQQGSQPATETDAKIAKLKSILNQVDTIALTTRCDVDRITTQIKEFDVSTQTCRTLLTQQGIEIFKIREKLGITTPLTSPLDIESGTFQKDVAKSTAMSTQVSSGEKSTKDNRNEPPQTSTVPGDDKPSTSTLTSATQLKEKLSWRDATSPSEGTTSKESAKPSTQSTASTPLASAPVASTPGPKRQAPKQRDKNISRWDPAYVESDDIPEVEEKMSQAAPGANPGLKGTSTKESGDPSKQITSSSKSSAYPPSSDPSSKQPDKNMSRWDPAYVGPEGALSHNKKVTKKKTFRK</sequence>
<dbReference type="AlphaFoldDB" id="C0NGZ4"/>
<gene>
    <name evidence="3" type="ORF">HCBG_02616</name>
</gene>
<feature type="compositionally biased region" description="Polar residues" evidence="2">
    <location>
        <begin position="904"/>
        <end position="918"/>
    </location>
</feature>
<evidence type="ECO:0000313" key="4">
    <source>
        <dbReference type="Proteomes" id="UP000001631"/>
    </source>
</evidence>
<feature type="compositionally biased region" description="Polar residues" evidence="2">
    <location>
        <begin position="822"/>
        <end position="848"/>
    </location>
</feature>
<name>C0NGZ4_AJECG</name>
<organism evidence="3 4">
    <name type="scientific">Ajellomyces capsulatus (strain G186AR / H82 / ATCC MYA-2454 / RMSCC 2432)</name>
    <name type="common">Darling's disease fungus</name>
    <name type="synonym">Histoplasma capsulatum</name>
    <dbReference type="NCBI Taxonomy" id="447093"/>
    <lineage>
        <taxon>Eukaryota</taxon>
        <taxon>Fungi</taxon>
        <taxon>Dikarya</taxon>
        <taxon>Ascomycota</taxon>
        <taxon>Pezizomycotina</taxon>
        <taxon>Eurotiomycetes</taxon>
        <taxon>Eurotiomycetidae</taxon>
        <taxon>Onygenales</taxon>
        <taxon>Ajellomycetaceae</taxon>
        <taxon>Histoplasma</taxon>
    </lineage>
</organism>
<feature type="coiled-coil region" evidence="1">
    <location>
        <begin position="545"/>
        <end position="572"/>
    </location>
</feature>
<feature type="compositionally biased region" description="Polar residues" evidence="2">
    <location>
        <begin position="771"/>
        <end position="781"/>
    </location>
</feature>
<evidence type="ECO:0000256" key="2">
    <source>
        <dbReference type="SAM" id="MobiDB-lite"/>
    </source>
</evidence>
<feature type="coiled-coil region" evidence="1">
    <location>
        <begin position="368"/>
        <end position="427"/>
    </location>
</feature>
<dbReference type="HOGENOM" id="CLU_307162_0_0_1"/>
<dbReference type="Proteomes" id="UP000001631">
    <property type="component" value="Unassembled WGS sequence"/>
</dbReference>
<dbReference type="GeneID" id="69035632"/>
<feature type="region of interest" description="Disordered" evidence="2">
    <location>
        <begin position="767"/>
        <end position="969"/>
    </location>
</feature>
<keyword evidence="1" id="KW-0175">Coiled coil</keyword>
<feature type="compositionally biased region" description="Polar residues" evidence="2">
    <location>
        <begin position="804"/>
        <end position="813"/>
    </location>
</feature>
<dbReference type="InParanoid" id="C0NGZ4"/>
<dbReference type="EMBL" id="GG663365">
    <property type="protein sequence ID" value="EEH09079.1"/>
    <property type="molecule type" value="Genomic_DNA"/>
</dbReference>
<reference evidence="3" key="1">
    <citation type="submission" date="2009-02" db="EMBL/GenBank/DDBJ databases">
        <title>The Genome Sequence of Ajellomyces capsulatus strain G186AR.</title>
        <authorList>
            <consortium name="The Broad Institute Genome Sequencing Platform"/>
            <person name="Champion M."/>
            <person name="Cuomo C."/>
            <person name="Ma L.-J."/>
            <person name="Henn M.R."/>
            <person name="Sil A."/>
            <person name="Goldman B."/>
            <person name="Young S.K."/>
            <person name="Kodira C.D."/>
            <person name="Zeng Q."/>
            <person name="Koehrsen M."/>
            <person name="Alvarado L."/>
            <person name="Berlin A."/>
            <person name="Borenstein D."/>
            <person name="Chen Z."/>
            <person name="Engels R."/>
            <person name="Freedman E."/>
            <person name="Gellesch M."/>
            <person name="Goldberg J."/>
            <person name="Griggs A."/>
            <person name="Gujja S."/>
            <person name="Heiman D."/>
            <person name="Hepburn T."/>
            <person name="Howarth C."/>
            <person name="Jen D."/>
            <person name="Larson L."/>
            <person name="Lewis B."/>
            <person name="Mehta T."/>
            <person name="Park D."/>
            <person name="Pearson M."/>
            <person name="Roberts A."/>
            <person name="Saif S."/>
            <person name="Shea T."/>
            <person name="Shenoy N."/>
            <person name="Sisk P."/>
            <person name="Stolte C."/>
            <person name="Sykes S."/>
            <person name="Walk T."/>
            <person name="White J."/>
            <person name="Yandava C."/>
            <person name="Klein B."/>
            <person name="McEwen J.G."/>
            <person name="Puccia R."/>
            <person name="Goldman G.H."/>
            <person name="Felipe M.S."/>
            <person name="Nino-Vega G."/>
            <person name="San-Blas G."/>
            <person name="Taylor J."/>
            <person name="Mendoza L."/>
            <person name="Galagan J."/>
            <person name="Nusbaum C."/>
            <person name="Birren B."/>
        </authorList>
    </citation>
    <scope>NUCLEOTIDE SEQUENCE</scope>
    <source>
        <strain evidence="3">G186AR</strain>
    </source>
</reference>
<dbReference type="RefSeq" id="XP_045289560.1">
    <property type="nucleotide sequence ID" value="XM_045429665.1"/>
</dbReference>
<feature type="compositionally biased region" description="Basic residues" evidence="2">
    <location>
        <begin position="957"/>
        <end position="969"/>
    </location>
</feature>
<protein>
    <submittedName>
        <fullName evidence="3">Uncharacterized protein</fullName>
    </submittedName>
</protein>
<accession>C0NGZ4</accession>